<keyword evidence="7" id="KW-0131">Cell cycle</keyword>
<keyword evidence="4 9" id="KW-0812">Transmembrane</keyword>
<evidence type="ECO:0000313" key="12">
    <source>
        <dbReference type="Proteomes" id="UP000327039"/>
    </source>
</evidence>
<feature type="region of interest" description="Disordered" evidence="8">
    <location>
        <begin position="1"/>
        <end position="52"/>
    </location>
</feature>
<evidence type="ECO:0000259" key="10">
    <source>
        <dbReference type="PROSITE" id="PS51779"/>
    </source>
</evidence>
<dbReference type="Proteomes" id="UP000327039">
    <property type="component" value="Unassembled WGS sequence"/>
</dbReference>
<evidence type="ECO:0000256" key="8">
    <source>
        <dbReference type="SAM" id="MobiDB-lite"/>
    </source>
</evidence>
<dbReference type="EMBL" id="VYRZ01000002">
    <property type="protein sequence ID" value="KAA9087396.1"/>
    <property type="molecule type" value="Genomic_DNA"/>
</dbReference>
<accession>A0A5J5IRX5</accession>
<protein>
    <submittedName>
        <fullName evidence="11">FtsQ-type POTRA domain-containing protein</fullName>
    </submittedName>
</protein>
<dbReference type="InterPro" id="IPR050487">
    <property type="entry name" value="FtsQ_DivIB"/>
</dbReference>
<dbReference type="PANTHER" id="PTHR37820:SF1">
    <property type="entry name" value="CELL DIVISION PROTEIN FTSQ"/>
    <property type="match status" value="1"/>
</dbReference>
<keyword evidence="5 9" id="KW-1133">Transmembrane helix</keyword>
<evidence type="ECO:0000256" key="6">
    <source>
        <dbReference type="ARBA" id="ARBA00023136"/>
    </source>
</evidence>
<keyword evidence="12" id="KW-1185">Reference proteome</keyword>
<organism evidence="11 12">
    <name type="scientific">Microbacterium radiodurans</name>
    <dbReference type="NCBI Taxonomy" id="661398"/>
    <lineage>
        <taxon>Bacteria</taxon>
        <taxon>Bacillati</taxon>
        <taxon>Actinomycetota</taxon>
        <taxon>Actinomycetes</taxon>
        <taxon>Micrococcales</taxon>
        <taxon>Microbacteriaceae</taxon>
        <taxon>Microbacterium</taxon>
    </lineage>
</organism>
<dbReference type="AlphaFoldDB" id="A0A5J5IRX5"/>
<evidence type="ECO:0000256" key="1">
    <source>
        <dbReference type="ARBA" id="ARBA00004370"/>
    </source>
</evidence>
<gene>
    <name evidence="11" type="ORF">F6B42_09475</name>
</gene>
<comment type="caution">
    <text evidence="11">The sequence shown here is derived from an EMBL/GenBank/DDBJ whole genome shotgun (WGS) entry which is preliminary data.</text>
</comment>
<sequence length="351" mass="37137">MRRPSPLPPPARSTDAPEPVVREPERMPVAPRREGAPAASAAGPAPADANPTEPIEQVWHLRGRDIGVAPIIPFDVPVRSAEAHAGEAGDEAESESEPGRRWTAREVWAAARGRRRALRREVRRFTARQRRRRRIWLATGAAVVALVLGSIAAAYSPLFSVERITVVGTSGLDAAAVSTVLSGQLGTPMPLVDESAIKAELVRFPLVESYSLEARPPHELIVRIVERTPIGAVPGDAGYTLVDAAGVALSTTPEPPAGTPLLEIQGGPGSAAFEAAGQIFRSLPESLRSQIATISATTPNDVTLTLSDSRAIVWGGTSDTGEKIRAVDRLMSVRPDAAAYDVSSPLAAVVR</sequence>
<feature type="transmembrane region" description="Helical" evidence="9">
    <location>
        <begin position="135"/>
        <end position="155"/>
    </location>
</feature>
<dbReference type="OrthoDB" id="4793367at2"/>
<evidence type="ECO:0000256" key="2">
    <source>
        <dbReference type="ARBA" id="ARBA00022475"/>
    </source>
</evidence>
<keyword evidence="2" id="KW-1003">Cell membrane</keyword>
<name>A0A5J5IRX5_9MICO</name>
<feature type="compositionally biased region" description="Pro residues" evidence="8">
    <location>
        <begin position="1"/>
        <end position="11"/>
    </location>
</feature>
<evidence type="ECO:0000256" key="4">
    <source>
        <dbReference type="ARBA" id="ARBA00022692"/>
    </source>
</evidence>
<comment type="subcellular location">
    <subcellularLocation>
        <location evidence="1">Membrane</location>
    </subcellularLocation>
</comment>
<reference evidence="12" key="1">
    <citation type="submission" date="2019-09" db="EMBL/GenBank/DDBJ databases">
        <title>Mumia zhuanghuii sp. nov. isolated from the intestinal contents of plateau pika (Ochotona curzoniae) in the Qinghai-Tibet plateau of China.</title>
        <authorList>
            <person name="Tian Z."/>
        </authorList>
    </citation>
    <scope>NUCLEOTIDE SEQUENCE [LARGE SCALE GENOMIC DNA]</scope>
    <source>
        <strain evidence="12">DSM 25564</strain>
    </source>
</reference>
<feature type="compositionally biased region" description="Basic and acidic residues" evidence="8">
    <location>
        <begin position="20"/>
        <end position="35"/>
    </location>
</feature>
<evidence type="ECO:0000256" key="7">
    <source>
        <dbReference type="ARBA" id="ARBA00023306"/>
    </source>
</evidence>
<dbReference type="InterPro" id="IPR013685">
    <property type="entry name" value="POTRA_FtsQ_type"/>
</dbReference>
<dbReference type="InterPro" id="IPR005548">
    <property type="entry name" value="Cell_div_FtsQ/DivIB_C"/>
</dbReference>
<feature type="domain" description="POTRA" evidence="10">
    <location>
        <begin position="159"/>
        <end position="227"/>
    </location>
</feature>
<dbReference type="GO" id="GO:0051301">
    <property type="term" value="P:cell division"/>
    <property type="evidence" value="ECO:0007669"/>
    <property type="project" value="UniProtKB-KW"/>
</dbReference>
<evidence type="ECO:0000256" key="5">
    <source>
        <dbReference type="ARBA" id="ARBA00022989"/>
    </source>
</evidence>
<dbReference type="Pfam" id="PF03799">
    <property type="entry name" value="FtsQ_DivIB_C"/>
    <property type="match status" value="1"/>
</dbReference>
<dbReference type="PROSITE" id="PS51779">
    <property type="entry name" value="POTRA"/>
    <property type="match status" value="1"/>
</dbReference>
<dbReference type="GO" id="GO:0005886">
    <property type="term" value="C:plasma membrane"/>
    <property type="evidence" value="ECO:0007669"/>
    <property type="project" value="TreeGrafter"/>
</dbReference>
<feature type="compositionally biased region" description="Low complexity" evidence="8">
    <location>
        <begin position="36"/>
        <end position="51"/>
    </location>
</feature>
<dbReference type="InterPro" id="IPR034746">
    <property type="entry name" value="POTRA"/>
</dbReference>
<keyword evidence="6 9" id="KW-0472">Membrane</keyword>
<dbReference type="PANTHER" id="PTHR37820">
    <property type="entry name" value="CELL DIVISION PROTEIN DIVIB"/>
    <property type="match status" value="1"/>
</dbReference>
<evidence type="ECO:0000256" key="3">
    <source>
        <dbReference type="ARBA" id="ARBA00022618"/>
    </source>
</evidence>
<evidence type="ECO:0000256" key="9">
    <source>
        <dbReference type="SAM" id="Phobius"/>
    </source>
</evidence>
<proteinExistence type="predicted"/>
<evidence type="ECO:0000313" key="11">
    <source>
        <dbReference type="EMBL" id="KAA9087396.1"/>
    </source>
</evidence>
<dbReference type="Gene3D" id="3.10.20.310">
    <property type="entry name" value="membrane protein fhac"/>
    <property type="match status" value="1"/>
</dbReference>
<keyword evidence="3" id="KW-0132">Cell division</keyword>
<dbReference type="Pfam" id="PF08478">
    <property type="entry name" value="POTRA_1"/>
    <property type="match status" value="1"/>
</dbReference>